<feature type="compositionally biased region" description="Polar residues" evidence="1">
    <location>
        <begin position="59"/>
        <end position="84"/>
    </location>
</feature>
<name>A0ABV0NM10_9TELE</name>
<accession>A0ABV0NM10</accession>
<proteinExistence type="predicted"/>
<feature type="compositionally biased region" description="Polar residues" evidence="1">
    <location>
        <begin position="1"/>
        <end position="15"/>
    </location>
</feature>
<dbReference type="Proteomes" id="UP001476798">
    <property type="component" value="Unassembled WGS sequence"/>
</dbReference>
<protein>
    <submittedName>
        <fullName evidence="2">Uncharacterized protein</fullName>
    </submittedName>
</protein>
<evidence type="ECO:0000256" key="1">
    <source>
        <dbReference type="SAM" id="MobiDB-lite"/>
    </source>
</evidence>
<sequence length="99" mass="11445">MLQQLTLTITRNKSPSEPDPNSIRTWQKVQSVPGKNLDQNLVQFFIRTRYKPVPEPGTNLYQNQVQTPSQPGRNFYQNQVQTPSEPGKKLHQNQKKKSV</sequence>
<evidence type="ECO:0000313" key="2">
    <source>
        <dbReference type="EMBL" id="MEQ2172446.1"/>
    </source>
</evidence>
<organism evidence="2 3">
    <name type="scientific">Goodea atripinnis</name>
    <dbReference type="NCBI Taxonomy" id="208336"/>
    <lineage>
        <taxon>Eukaryota</taxon>
        <taxon>Metazoa</taxon>
        <taxon>Chordata</taxon>
        <taxon>Craniata</taxon>
        <taxon>Vertebrata</taxon>
        <taxon>Euteleostomi</taxon>
        <taxon>Actinopterygii</taxon>
        <taxon>Neopterygii</taxon>
        <taxon>Teleostei</taxon>
        <taxon>Neoteleostei</taxon>
        <taxon>Acanthomorphata</taxon>
        <taxon>Ovalentaria</taxon>
        <taxon>Atherinomorphae</taxon>
        <taxon>Cyprinodontiformes</taxon>
        <taxon>Goodeidae</taxon>
        <taxon>Goodea</taxon>
    </lineage>
</organism>
<dbReference type="EMBL" id="JAHRIO010042001">
    <property type="protein sequence ID" value="MEQ2172446.1"/>
    <property type="molecule type" value="Genomic_DNA"/>
</dbReference>
<feature type="compositionally biased region" description="Basic residues" evidence="1">
    <location>
        <begin position="89"/>
        <end position="99"/>
    </location>
</feature>
<comment type="caution">
    <text evidence="2">The sequence shown here is derived from an EMBL/GenBank/DDBJ whole genome shotgun (WGS) entry which is preliminary data.</text>
</comment>
<reference evidence="2 3" key="1">
    <citation type="submission" date="2021-06" db="EMBL/GenBank/DDBJ databases">
        <authorList>
            <person name="Palmer J.M."/>
        </authorList>
    </citation>
    <scope>NUCLEOTIDE SEQUENCE [LARGE SCALE GENOMIC DNA]</scope>
    <source>
        <strain evidence="2 3">GA_2019</strain>
        <tissue evidence="2">Muscle</tissue>
    </source>
</reference>
<keyword evidence="3" id="KW-1185">Reference proteome</keyword>
<evidence type="ECO:0000313" key="3">
    <source>
        <dbReference type="Proteomes" id="UP001476798"/>
    </source>
</evidence>
<feature type="region of interest" description="Disordered" evidence="1">
    <location>
        <begin position="1"/>
        <end position="23"/>
    </location>
</feature>
<gene>
    <name evidence="2" type="ORF">GOODEAATRI_021094</name>
</gene>
<feature type="region of interest" description="Disordered" evidence="1">
    <location>
        <begin position="53"/>
        <end position="99"/>
    </location>
</feature>